<proteinExistence type="predicted"/>
<evidence type="ECO:0000313" key="1">
    <source>
        <dbReference type="EMBL" id="CAG8553895.1"/>
    </source>
</evidence>
<dbReference type="EMBL" id="CAJVPI010000594">
    <property type="protein sequence ID" value="CAG8553895.1"/>
    <property type="molecule type" value="Genomic_DNA"/>
</dbReference>
<reference evidence="1" key="1">
    <citation type="submission" date="2021-06" db="EMBL/GenBank/DDBJ databases">
        <authorList>
            <person name="Kallberg Y."/>
            <person name="Tangrot J."/>
            <person name="Rosling A."/>
        </authorList>
    </citation>
    <scope>NUCLEOTIDE SEQUENCE</scope>
    <source>
        <strain evidence="1">BR232B</strain>
    </source>
</reference>
<protein>
    <submittedName>
        <fullName evidence="1">9900_t:CDS:1</fullName>
    </submittedName>
</protein>
<keyword evidence="2" id="KW-1185">Reference proteome</keyword>
<dbReference type="AlphaFoldDB" id="A0A9N9B583"/>
<organism evidence="1 2">
    <name type="scientific">Paraglomus brasilianum</name>
    <dbReference type="NCBI Taxonomy" id="144538"/>
    <lineage>
        <taxon>Eukaryota</taxon>
        <taxon>Fungi</taxon>
        <taxon>Fungi incertae sedis</taxon>
        <taxon>Mucoromycota</taxon>
        <taxon>Glomeromycotina</taxon>
        <taxon>Glomeromycetes</taxon>
        <taxon>Paraglomerales</taxon>
        <taxon>Paraglomeraceae</taxon>
        <taxon>Paraglomus</taxon>
    </lineage>
</organism>
<comment type="caution">
    <text evidence="1">The sequence shown here is derived from an EMBL/GenBank/DDBJ whole genome shotgun (WGS) entry which is preliminary data.</text>
</comment>
<evidence type="ECO:0000313" key="2">
    <source>
        <dbReference type="Proteomes" id="UP000789739"/>
    </source>
</evidence>
<accession>A0A9N9B583</accession>
<dbReference type="Proteomes" id="UP000789739">
    <property type="component" value="Unassembled WGS sequence"/>
</dbReference>
<name>A0A9N9B583_9GLOM</name>
<gene>
    <name evidence="1" type="ORF">PBRASI_LOCUS5232</name>
</gene>
<sequence>MLHPYLGLRSTFAILNDNLLRSITPWILALFIDQIIALFFDEYLGAEPAEEGFTLEIEYYLERNATKHVVCDRYSYNVVAFVSAVQTFRRRSIILVTHPWLLSTLTEPPWIEFAPGDLRNSRLKERKPSEYDPVTFAYQRAKQSILATLLSDLECLSTRTSNK</sequence>